<evidence type="ECO:0000256" key="1">
    <source>
        <dbReference type="SAM" id="Phobius"/>
    </source>
</evidence>
<evidence type="ECO:0000313" key="5">
    <source>
        <dbReference type="Proteomes" id="UP000198858"/>
    </source>
</evidence>
<reference evidence="4 5" key="1">
    <citation type="submission" date="2016-10" db="EMBL/GenBank/DDBJ databases">
        <authorList>
            <person name="Varghese N."/>
            <person name="Submissions S."/>
        </authorList>
    </citation>
    <scope>NUCLEOTIDE SEQUENCE [LARGE SCALE GENOMIC DNA]</scope>
    <source>
        <strain evidence="4 5">Mar_2010_102</strain>
    </source>
</reference>
<organism evidence="4 5">
    <name type="scientific">Christiangramia echinicola</name>
    <dbReference type="NCBI Taxonomy" id="279359"/>
    <lineage>
        <taxon>Bacteria</taxon>
        <taxon>Pseudomonadati</taxon>
        <taxon>Bacteroidota</taxon>
        <taxon>Flavobacteriia</taxon>
        <taxon>Flavobacteriales</taxon>
        <taxon>Flavobacteriaceae</taxon>
        <taxon>Christiangramia</taxon>
    </lineage>
</organism>
<dbReference type="SUPFAM" id="SSF55874">
    <property type="entry name" value="ATPase domain of HSP90 chaperone/DNA topoisomerase II/histidine kinase"/>
    <property type="match status" value="1"/>
</dbReference>
<dbReference type="PANTHER" id="PTHR34220:SF7">
    <property type="entry name" value="SENSOR HISTIDINE KINASE YPDA"/>
    <property type="match status" value="1"/>
</dbReference>
<dbReference type="InterPro" id="IPR015943">
    <property type="entry name" value="WD40/YVTN_repeat-like_dom_sf"/>
</dbReference>
<keyword evidence="5" id="KW-1185">Reference proteome</keyword>
<gene>
    <name evidence="4" type="ORF">SAMN04488552_0410</name>
</gene>
<dbReference type="InterPro" id="IPR036890">
    <property type="entry name" value="HATPase_C_sf"/>
</dbReference>
<evidence type="ECO:0000313" key="4">
    <source>
        <dbReference type="EMBL" id="SDR67521.1"/>
    </source>
</evidence>
<dbReference type="GO" id="GO:0000155">
    <property type="term" value="F:phosphorelay sensor kinase activity"/>
    <property type="evidence" value="ECO:0007669"/>
    <property type="project" value="InterPro"/>
</dbReference>
<feature type="transmembrane region" description="Helical" evidence="1">
    <location>
        <begin position="755"/>
        <end position="774"/>
    </location>
</feature>
<sequence length="994" mass="114598">MPFYRISKLLLLLFFWFNLAFAQNFPGKNYTSANELPNNTVRSLLVDSNNTLWVGTDNGVVKKENDLLKSFFEEDGLAMNSCWSIAEDHNNHIWFGSYGGGVSIYDGRNFKVISEADGLIHNEVTKLFSFKDHMFVGTSDGVSVININSLEIYSPKAPTQNELFRVTGFSEFQDLLYISTYRTGIYKISFKKDQFIFEKVNDRKFIYSVFVDNDSIYSSNKGFYTKNLLADYVNSEDSIITNKLGRSIIWDHVKTVNNMIYAAAWGIYDTNGGIYEIKNNELISRASDFSIPSKNIISLAYDENFERLYIGSLDAGLFEINLDPQVKFNEISGNDVLGFAETKNTSAILLNDGLLLKQAKNEQKISLNQLKQWQQEYVRTTKIPLPKYEDSFYELDYTTRAEEIMFYDIKVSEKKYWLNTNIGIYVIENSGELDRYIPLHSEEINFTKNGDLIETHPYGGVRIYSDLDTFQFEYYEQEAPQTPTLVVNSLGRGPKTYFLSVFSGLYSWEEGKFRSYLDEGIWRESKLRHITPLGRDMAISNEFGDIFIVNDEDQFNILQKIPRAKIPGNTISFLKEYKDHLLIGTEKGLTIFKDRRQILLDSEQGLKQPFLSTEVKENRLFLGTNGGYYNIDLDAVIDPRALVDQVKLEGIYINNNELPLKQIPGKEKIDLAYDQNTVLLEFSTNAHPYPKKLKYQYRLNPNADWSLPSSKPEIFLPFLPINKYEVTLRVSDASTGLYYTQPLTNLSIKPPFWKTWWFILLIIIILLLLVFGIYKYQIRQHKEFEAQKRLIQKRFEETKMEALLSQMNPHFIFNAMNSIQNYIVDSDIDNASIFLGDFAKLIRLNLDHCTKPKILLEEEIEYLRSYIRVENTRYDNAVKVIFDIDPTIDTYDVEIPTMILQTFIENVFVHAFPAGVKNPTLKVAFKQLSQNILQCKVEDNGIGISENHSGKLHQSKGVNLVKERLALLGYDLDKTIQISTDKNKGTSVVIELVV</sequence>
<dbReference type="Pfam" id="PF07494">
    <property type="entry name" value="Reg_prop"/>
    <property type="match status" value="2"/>
</dbReference>
<dbReference type="AlphaFoldDB" id="A0A1H1KYU3"/>
<feature type="domain" description="Signal transduction histidine kinase internal region" evidence="3">
    <location>
        <begin position="799"/>
        <end position="877"/>
    </location>
</feature>
<dbReference type="Pfam" id="PF06580">
    <property type="entry name" value="His_kinase"/>
    <property type="match status" value="1"/>
</dbReference>
<proteinExistence type="predicted"/>
<name>A0A1H1KYU3_9FLAO</name>
<dbReference type="InterPro" id="IPR010559">
    <property type="entry name" value="Sig_transdc_His_kin_internal"/>
</dbReference>
<feature type="signal peptide" evidence="2">
    <location>
        <begin position="1"/>
        <end position="22"/>
    </location>
</feature>
<dbReference type="InterPro" id="IPR011110">
    <property type="entry name" value="Reg_prop"/>
</dbReference>
<dbReference type="Gene3D" id="2.130.10.10">
    <property type="entry name" value="YVTN repeat-like/Quinoprotein amine dehydrogenase"/>
    <property type="match status" value="2"/>
</dbReference>
<dbReference type="InterPro" id="IPR013783">
    <property type="entry name" value="Ig-like_fold"/>
</dbReference>
<keyword evidence="1" id="KW-0472">Membrane</keyword>
<protein>
    <recommendedName>
        <fullName evidence="3">Signal transduction histidine kinase internal region domain-containing protein</fullName>
    </recommendedName>
</protein>
<dbReference type="Gene3D" id="3.30.565.10">
    <property type="entry name" value="Histidine kinase-like ATPase, C-terminal domain"/>
    <property type="match status" value="1"/>
</dbReference>
<evidence type="ECO:0000259" key="3">
    <source>
        <dbReference type="Pfam" id="PF06580"/>
    </source>
</evidence>
<keyword evidence="1" id="KW-1133">Transmembrane helix</keyword>
<dbReference type="InterPro" id="IPR050640">
    <property type="entry name" value="Bact_2-comp_sensor_kinase"/>
</dbReference>
<keyword evidence="2" id="KW-0732">Signal</keyword>
<dbReference type="Proteomes" id="UP000198858">
    <property type="component" value="Chromosome I"/>
</dbReference>
<keyword evidence="1" id="KW-0812">Transmembrane</keyword>
<dbReference type="EMBL" id="LT629745">
    <property type="protein sequence ID" value="SDR67521.1"/>
    <property type="molecule type" value="Genomic_DNA"/>
</dbReference>
<dbReference type="PANTHER" id="PTHR34220">
    <property type="entry name" value="SENSOR HISTIDINE KINASE YPDA"/>
    <property type="match status" value="1"/>
</dbReference>
<dbReference type="STRING" id="1250231.SAMN04488552_0410"/>
<accession>A0A1H1KYU3</accession>
<feature type="chain" id="PRO_5009252927" description="Signal transduction histidine kinase internal region domain-containing protein" evidence="2">
    <location>
        <begin position="23"/>
        <end position="994"/>
    </location>
</feature>
<dbReference type="SUPFAM" id="SSF63829">
    <property type="entry name" value="Calcium-dependent phosphotriesterase"/>
    <property type="match status" value="1"/>
</dbReference>
<evidence type="ECO:0000256" key="2">
    <source>
        <dbReference type="SAM" id="SignalP"/>
    </source>
</evidence>
<dbReference type="GO" id="GO:0016020">
    <property type="term" value="C:membrane"/>
    <property type="evidence" value="ECO:0007669"/>
    <property type="project" value="InterPro"/>
</dbReference>
<dbReference type="Gene3D" id="2.60.40.10">
    <property type="entry name" value="Immunoglobulins"/>
    <property type="match status" value="1"/>
</dbReference>